<dbReference type="EMBL" id="QOPI01000004">
    <property type="protein sequence ID" value="RCL45212.1"/>
    <property type="molecule type" value="Genomic_DNA"/>
</dbReference>
<accession>A0A368C848</accession>
<dbReference type="Proteomes" id="UP000252915">
    <property type="component" value="Unassembled WGS sequence"/>
</dbReference>
<dbReference type="CDD" id="cd06422">
    <property type="entry name" value="NTP_transferase_like_1"/>
    <property type="match status" value="1"/>
</dbReference>
<dbReference type="Gene3D" id="3.90.550.10">
    <property type="entry name" value="Spore Coat Polysaccharide Biosynthesis Protein SpsA, Chain A"/>
    <property type="match status" value="1"/>
</dbReference>
<organism evidence="4 5">
    <name type="scientific">SAR86 cluster bacterium</name>
    <dbReference type="NCBI Taxonomy" id="2030880"/>
    <lineage>
        <taxon>Bacteria</taxon>
        <taxon>Pseudomonadati</taxon>
        <taxon>Pseudomonadota</taxon>
        <taxon>Gammaproteobacteria</taxon>
        <taxon>SAR86 cluster</taxon>
    </lineage>
</organism>
<dbReference type="Pfam" id="PF00483">
    <property type="entry name" value="NTP_transferase"/>
    <property type="match status" value="1"/>
</dbReference>
<dbReference type="InterPro" id="IPR005835">
    <property type="entry name" value="NTP_transferase_dom"/>
</dbReference>
<comment type="caution">
    <text evidence="4">The sequence shown here is derived from an EMBL/GenBank/DDBJ whole genome shotgun (WGS) entry which is preliminary data.</text>
</comment>
<proteinExistence type="predicted"/>
<evidence type="ECO:0000256" key="2">
    <source>
        <dbReference type="ARBA" id="ARBA00022695"/>
    </source>
</evidence>
<evidence type="ECO:0000313" key="4">
    <source>
        <dbReference type="EMBL" id="RCL45212.1"/>
    </source>
</evidence>
<dbReference type="SUPFAM" id="SSF53448">
    <property type="entry name" value="Nucleotide-diphospho-sugar transferases"/>
    <property type="match status" value="1"/>
</dbReference>
<keyword evidence="2" id="KW-0548">Nucleotidyltransferase</keyword>
<name>A0A368C848_9GAMM</name>
<evidence type="ECO:0000256" key="1">
    <source>
        <dbReference type="ARBA" id="ARBA00022679"/>
    </source>
</evidence>
<keyword evidence="1 4" id="KW-0808">Transferase</keyword>
<reference evidence="4 5" key="1">
    <citation type="journal article" date="2018" name="Microbiome">
        <title>Fine metagenomic profile of the Mediterranean stratified and mixed water columns revealed by assembly and recruitment.</title>
        <authorList>
            <person name="Haro-Moreno J.M."/>
            <person name="Lopez-Perez M."/>
            <person name="De La Torre J.R."/>
            <person name="Picazo A."/>
            <person name="Camacho A."/>
            <person name="Rodriguez-Valera F."/>
        </authorList>
    </citation>
    <scope>NUCLEOTIDE SEQUENCE [LARGE SCALE GENOMIC DNA]</scope>
    <source>
        <strain evidence="4">MED-G78</strain>
    </source>
</reference>
<gene>
    <name evidence="4" type="ORF">DBW92_01560</name>
</gene>
<feature type="domain" description="Nucleotidyl transferase" evidence="3">
    <location>
        <begin position="2"/>
        <end position="112"/>
    </location>
</feature>
<sequence>MKAMVLAAGIGKRLLPFTKDMPKPLIKVGAETLLDRNIKKIFDAGILDIVINVSYLGDMIEKHLAQHYKDANITIIKEKCILGTGGGILNAIEHFDDEPFLLINADTYHEIPLTILPNNTQFAHLIGVSNPDHNIEGDFSIENKRVIISESTNALTFAGISIINPCIFKQANLPKAPFDIWNYVLKDLIIQNKVTGEKADKLWIDVGSPERLSLAINADKEEN</sequence>
<dbReference type="PANTHER" id="PTHR43584">
    <property type="entry name" value="NUCLEOTIDYL TRANSFERASE"/>
    <property type="match status" value="1"/>
</dbReference>
<dbReference type="AlphaFoldDB" id="A0A368C848"/>
<dbReference type="GO" id="GO:0016779">
    <property type="term" value="F:nucleotidyltransferase activity"/>
    <property type="evidence" value="ECO:0007669"/>
    <property type="project" value="UniProtKB-KW"/>
</dbReference>
<evidence type="ECO:0000259" key="3">
    <source>
        <dbReference type="Pfam" id="PF00483"/>
    </source>
</evidence>
<dbReference type="InterPro" id="IPR050065">
    <property type="entry name" value="GlmU-like"/>
</dbReference>
<dbReference type="InterPro" id="IPR029044">
    <property type="entry name" value="Nucleotide-diphossugar_trans"/>
</dbReference>
<dbReference type="PANTHER" id="PTHR43584:SF8">
    <property type="entry name" value="N-ACETYLMURAMATE ALPHA-1-PHOSPHATE URIDYLYLTRANSFERASE"/>
    <property type="match status" value="1"/>
</dbReference>
<evidence type="ECO:0000313" key="5">
    <source>
        <dbReference type="Proteomes" id="UP000252915"/>
    </source>
</evidence>
<protein>
    <submittedName>
        <fullName evidence="4">Nucleotidyltransferase family protein</fullName>
    </submittedName>
</protein>